<dbReference type="Pfam" id="PF01464">
    <property type="entry name" value="SLT"/>
    <property type="match status" value="1"/>
</dbReference>
<dbReference type="SUPFAM" id="SSF48371">
    <property type="entry name" value="ARM repeat"/>
    <property type="match status" value="1"/>
</dbReference>
<name>A0ABW8SPV9_9CLOT</name>
<feature type="domain" description="Transglycosylase SLT" evidence="3">
    <location>
        <begin position="1079"/>
        <end position="1153"/>
    </location>
</feature>
<dbReference type="InterPro" id="IPR023346">
    <property type="entry name" value="Lysozyme-like_dom_sf"/>
</dbReference>
<evidence type="ECO:0000259" key="4">
    <source>
        <dbReference type="Pfam" id="PF10145"/>
    </source>
</evidence>
<dbReference type="PANTHER" id="PTHR37813:SF1">
    <property type="entry name" value="FELS-2 PROPHAGE PROTEIN"/>
    <property type="match status" value="1"/>
</dbReference>
<accession>A0ABW8SPV9</accession>
<dbReference type="PANTHER" id="PTHR37813">
    <property type="entry name" value="FELS-2 PROPHAGE PROTEIN"/>
    <property type="match status" value="1"/>
</dbReference>
<dbReference type="NCBIfam" id="TIGR01760">
    <property type="entry name" value="tape_meas_TP901"/>
    <property type="match status" value="1"/>
</dbReference>
<dbReference type="SUPFAM" id="SSF53955">
    <property type="entry name" value="Lysozyme-like"/>
    <property type="match status" value="1"/>
</dbReference>
<evidence type="ECO:0000313" key="5">
    <source>
        <dbReference type="EMBL" id="MFL0198127.1"/>
    </source>
</evidence>
<keyword evidence="2" id="KW-0812">Transmembrane</keyword>
<evidence type="ECO:0000256" key="2">
    <source>
        <dbReference type="SAM" id="Phobius"/>
    </source>
</evidence>
<keyword evidence="2" id="KW-1133">Transmembrane helix</keyword>
<dbReference type="Gene3D" id="1.10.530.10">
    <property type="match status" value="1"/>
</dbReference>
<dbReference type="InterPro" id="IPR008258">
    <property type="entry name" value="Transglycosylase_SLT_dom_1"/>
</dbReference>
<dbReference type="InterPro" id="IPR016024">
    <property type="entry name" value="ARM-type_fold"/>
</dbReference>
<evidence type="ECO:0000259" key="3">
    <source>
        <dbReference type="Pfam" id="PF01464"/>
    </source>
</evidence>
<dbReference type="Pfam" id="PF10145">
    <property type="entry name" value="PhageMin_Tail"/>
    <property type="match status" value="1"/>
</dbReference>
<evidence type="ECO:0000313" key="6">
    <source>
        <dbReference type="Proteomes" id="UP001623660"/>
    </source>
</evidence>
<dbReference type="CDD" id="cd13402">
    <property type="entry name" value="LT_TF-like"/>
    <property type="match status" value="1"/>
</dbReference>
<feature type="transmembrane region" description="Helical" evidence="2">
    <location>
        <begin position="569"/>
        <end position="591"/>
    </location>
</feature>
<dbReference type="RefSeq" id="WP_406794235.1">
    <property type="nucleotide sequence ID" value="NZ_JBJHZX010000048.1"/>
</dbReference>
<gene>
    <name evidence="5" type="ORF">ACJDU8_21545</name>
</gene>
<dbReference type="Proteomes" id="UP001623660">
    <property type="component" value="Unassembled WGS sequence"/>
</dbReference>
<dbReference type="InterPro" id="IPR010090">
    <property type="entry name" value="Phage_tape_meas"/>
</dbReference>
<keyword evidence="6" id="KW-1185">Reference proteome</keyword>
<organism evidence="5 6">
    <name type="scientific">Candidatus Clostridium eludens</name>
    <dbReference type="NCBI Taxonomy" id="3381663"/>
    <lineage>
        <taxon>Bacteria</taxon>
        <taxon>Bacillati</taxon>
        <taxon>Bacillota</taxon>
        <taxon>Clostridia</taxon>
        <taxon>Eubacteriales</taxon>
        <taxon>Clostridiaceae</taxon>
        <taxon>Clostridium</taxon>
    </lineage>
</organism>
<keyword evidence="1" id="KW-1188">Viral release from host cell</keyword>
<reference evidence="5 6" key="1">
    <citation type="submission" date="2024-11" db="EMBL/GenBank/DDBJ databases">
        <authorList>
            <person name="Heng Y.C."/>
            <person name="Lim A.C.H."/>
            <person name="Lee J.K.Y."/>
            <person name="Kittelmann S."/>
        </authorList>
    </citation>
    <scope>NUCLEOTIDE SEQUENCE [LARGE SCALE GENOMIC DNA]</scope>
    <source>
        <strain evidence="5 6">WILCCON 0269</strain>
    </source>
</reference>
<dbReference type="EMBL" id="JBJHZX010000048">
    <property type="protein sequence ID" value="MFL0198127.1"/>
    <property type="molecule type" value="Genomic_DNA"/>
</dbReference>
<protein>
    <submittedName>
        <fullName evidence="5">Phage tail tape measure protein</fullName>
    </submittedName>
</protein>
<comment type="caution">
    <text evidence="5">The sequence shown here is derived from an EMBL/GenBank/DDBJ whole genome shotgun (WGS) entry which is preliminary data.</text>
</comment>
<proteinExistence type="predicted"/>
<sequence length="1267" mass="135594">MLEKAYELAVYFSAVDRMSGPIASMATQLGILDEKTKAVQERMNGFKNMAFAGGAITLAGAALVHVMENGVEQANNFITKATIIKDTLGATADQMDRINNTIRNSSGKGIFSISETQDFAKLLATSGLNTNQLNTTLPVFTQFAEVQKLGKGADPNTSIQQAVEAAHTVGAYDPKQLLSFLDKYNKATFLQPGDSSQFADTFKYVASRTSGMNVSSNDMLMMSALANRVGLAGSIGGTESADMILRTIPGLMSGSGNKDSKQTAALKQLGLANTIYDKNGQFEGVANLIDQLSKARNKFNPEQFAKLAHDAFGQQGMGIAEILASPRGKEQLDALEKQMKDMKSISQMQEDINKTPEGQMMQLSTNISNIKLDIWLALAKILNPIFMQLNNIVNKVQEFSQAHPEIAKLAAEFLTFATATALVIGPLLVLRGAFGWLKESGSLAGGLGLVKKALLGLVDPLGIISKSNFSKIGSWLLTPLTGLGKAIGPLGKVLSTAGLKMLKPLSGPILATFMNGQTLVKPLISTISGSLGKVGSLFSKFLGPSTALGKVFGWLTAPLRALGGAFMGLFSPMNIIIFVIGGLVLAFVKLWQSNSDFRTKVTAIWDSLKTFATSNFGNMKKTITEAFEGIWKFVNTYILPIFEKLLIWIVSNMPAIEKVATSVFREIIKVGGEVWNFFKKNILPILADLFSWIKQHMPQIESIISNVFKIIVDVVSTAWTIFSQDLLPILKILWDFISPTFPVIGKIVKGAFDIILDVVGAAVKIFKDLAEGIKTAIDWLSKWSDATGTQKTGTVTVKGSNGKSTGIDLTTVNRTGIPGNAQGTNNWSGGLTWIGEKGPELLNLPSGSQIIPNNKIGQILNSGGSSGISDQATKWGQDIPTNLATGINNNTKTVTDAVTDMATKIKELIHFSVPDKGPLSDAASYGPDMLQTFGKGITDNTNLVTTPTTNMSTNVKTIFTNLRTQSLTYGQQVVQQLGQGIQDSTNNLVNIVKTLTDKVIEQFKSGFGIHSPSKVMYGMGTNLMQGLVNGMSSKDMEGFVTNWIGSMTSAAGGAVSGNLSGWITAAMALTGVSSDWFSPLATLIQHESGGDPMSINLWDSNAAAGHPSKGLMQLIDENMSDYHLPGMDNIYDPISNIATGIKLIQHDYGSIFNTPGIRSMASGGGYVGYANGGIATQPSIFGEGKVAEMAIPLKRNNRSKQLLSQAEDIINGGSSSSGNVTIEAGAIVINAQPGQSAEEIAQIVMKEIGRKMRKQTMSRSTLATQMW</sequence>
<evidence type="ECO:0000256" key="1">
    <source>
        <dbReference type="ARBA" id="ARBA00022612"/>
    </source>
</evidence>
<feature type="domain" description="Phage tail tape measure protein" evidence="4">
    <location>
        <begin position="109"/>
        <end position="313"/>
    </location>
</feature>
<keyword evidence="2" id="KW-0472">Membrane</keyword>